<keyword evidence="1" id="KW-1133">Transmembrane helix</keyword>
<sequence length="146" mass="16351">MTKKTLMLIYRIAWIVGICYFFIHGEFSKAVVTVIIGAIFHIIFLTKVYGLNSKGTNSGNSHPYLNKAYVNDDHYSNDFGWGGDSDSCDFGGVDSGGDCGGGINAMTLMSEVYNQKGSSRKGFLFFIDFLRIFIGFFIQIFHTFQF</sequence>
<protein>
    <submittedName>
        <fullName evidence="2">Uncharacterized protein</fullName>
    </submittedName>
</protein>
<keyword evidence="1" id="KW-0812">Transmembrane</keyword>
<feature type="transmembrane region" description="Helical" evidence="1">
    <location>
        <begin position="30"/>
        <end position="50"/>
    </location>
</feature>
<evidence type="ECO:0000313" key="3">
    <source>
        <dbReference type="Proteomes" id="UP001208656"/>
    </source>
</evidence>
<feature type="transmembrane region" description="Helical" evidence="1">
    <location>
        <begin position="123"/>
        <end position="144"/>
    </location>
</feature>
<dbReference type="Proteomes" id="UP001208656">
    <property type="component" value="Unassembled WGS sequence"/>
</dbReference>
<feature type="transmembrane region" description="Helical" evidence="1">
    <location>
        <begin position="7"/>
        <end position="24"/>
    </location>
</feature>
<comment type="caution">
    <text evidence="2">The sequence shown here is derived from an EMBL/GenBank/DDBJ whole genome shotgun (WGS) entry which is preliminary data.</text>
</comment>
<organism evidence="2 3">
    <name type="scientific">Pallidibacillus thermolactis</name>
    <dbReference type="NCBI Taxonomy" id="251051"/>
    <lineage>
        <taxon>Bacteria</taxon>
        <taxon>Bacillati</taxon>
        <taxon>Bacillota</taxon>
        <taxon>Bacilli</taxon>
        <taxon>Bacillales</taxon>
        <taxon>Bacillaceae</taxon>
        <taxon>Pallidibacillus</taxon>
    </lineage>
</organism>
<proteinExistence type="predicted"/>
<evidence type="ECO:0000313" key="2">
    <source>
        <dbReference type="EMBL" id="MCU9595862.1"/>
    </source>
</evidence>
<dbReference type="EMBL" id="JAOUSE010000087">
    <property type="protein sequence ID" value="MCU9595862.1"/>
    <property type="molecule type" value="Genomic_DNA"/>
</dbReference>
<keyword evidence="1" id="KW-0472">Membrane</keyword>
<keyword evidence="3" id="KW-1185">Reference proteome</keyword>
<name>A0ABT2WPL5_9BACI</name>
<accession>A0ABT2WPL5</accession>
<evidence type="ECO:0000256" key="1">
    <source>
        <dbReference type="SAM" id="Phobius"/>
    </source>
</evidence>
<reference evidence="2 3" key="1">
    <citation type="submission" date="2022-10" db="EMBL/GenBank/DDBJ databases">
        <title>Description of Fervidibacillus gen. nov. in the family Fervidibacillaceae fam. nov. with two species, Fervidibacillus albus sp. nov., and Fervidibacillus halotolerans sp. nov., isolated from tidal flat sediments.</title>
        <authorList>
            <person name="Kwon K.K."/>
            <person name="Yang S.-H."/>
        </authorList>
    </citation>
    <scope>NUCLEOTIDE SEQUENCE [LARGE SCALE GENOMIC DNA]</scope>
    <source>
        <strain evidence="2 3">DSM 23332</strain>
    </source>
</reference>
<gene>
    <name evidence="2" type="ORF">OEV82_15765</name>
</gene>
<dbReference type="RefSeq" id="WP_173660991.1">
    <property type="nucleotide sequence ID" value="NZ_JAOUSE010000087.1"/>
</dbReference>